<evidence type="ECO:0000313" key="1">
    <source>
        <dbReference type="EMBL" id="HIP56555.1"/>
    </source>
</evidence>
<protein>
    <submittedName>
        <fullName evidence="1">Uncharacterized protein</fullName>
    </submittedName>
</protein>
<sequence length="82" mass="9716">MLRTEVERVYIVKKGSKRLVVELHRSSDGKLFVVPIYATKHVYVTKDGNEKEWEYDLSKAEEIDYMSLPRNIREALSRLQIF</sequence>
<dbReference type="EMBL" id="DQTV01000014">
    <property type="protein sequence ID" value="HIP56555.1"/>
    <property type="molecule type" value="Genomic_DNA"/>
</dbReference>
<gene>
    <name evidence="1" type="ORF">EYH02_00570</name>
</gene>
<dbReference type="Proteomes" id="UP000605805">
    <property type="component" value="Unassembled WGS sequence"/>
</dbReference>
<dbReference type="AlphaFoldDB" id="A0A833DT77"/>
<accession>A0A833DT77</accession>
<evidence type="ECO:0000313" key="2">
    <source>
        <dbReference type="Proteomes" id="UP000605805"/>
    </source>
</evidence>
<organism evidence="1 2">
    <name type="scientific">Ignisphaera aggregans</name>
    <dbReference type="NCBI Taxonomy" id="334771"/>
    <lineage>
        <taxon>Archaea</taxon>
        <taxon>Thermoproteota</taxon>
        <taxon>Thermoprotei</taxon>
        <taxon>Desulfurococcales</taxon>
        <taxon>Desulfurococcaceae</taxon>
        <taxon>Ignisphaera</taxon>
    </lineage>
</organism>
<proteinExistence type="predicted"/>
<name>A0A833DT77_9CREN</name>
<reference evidence="1" key="1">
    <citation type="journal article" date="2020" name="ISME J.">
        <title>Gammaproteobacteria mediating utilization of methyl-, sulfur- and petroleum organic compounds in deep ocean hydrothermal plumes.</title>
        <authorList>
            <person name="Zhou Z."/>
            <person name="Liu Y."/>
            <person name="Pan J."/>
            <person name="Cron B.R."/>
            <person name="Toner B.M."/>
            <person name="Anantharaman K."/>
            <person name="Breier J.A."/>
            <person name="Dick G.J."/>
            <person name="Li M."/>
        </authorList>
    </citation>
    <scope>NUCLEOTIDE SEQUENCE</scope>
    <source>
        <strain evidence="1">SZUA-1435</strain>
    </source>
</reference>
<comment type="caution">
    <text evidence="1">The sequence shown here is derived from an EMBL/GenBank/DDBJ whole genome shotgun (WGS) entry which is preliminary data.</text>
</comment>